<keyword evidence="2" id="KW-0645">Protease</keyword>
<accession>A0A939HM22</accession>
<dbReference type="InterPro" id="IPR033855">
    <property type="entry name" value="Protein_C"/>
</dbReference>
<dbReference type="InterPro" id="IPR002142">
    <property type="entry name" value="Peptidase_S49"/>
</dbReference>
<evidence type="ECO:0000313" key="6">
    <source>
        <dbReference type="EMBL" id="MBO1325305.1"/>
    </source>
</evidence>
<evidence type="ECO:0000313" key="7">
    <source>
        <dbReference type="Proteomes" id="UP000664073"/>
    </source>
</evidence>
<name>A0A939HM22_9PROT</name>
<reference evidence="6" key="1">
    <citation type="submission" date="2021-03" db="EMBL/GenBank/DDBJ databases">
        <title>The complete genome sequence of Acetobacter sp. TBRC 12339.</title>
        <authorList>
            <person name="Charoenyingcharoen P."/>
            <person name="Yukphan P."/>
        </authorList>
    </citation>
    <scope>NUCLEOTIDE SEQUENCE</scope>
    <source>
        <strain evidence="6">TBRC 12339</strain>
    </source>
</reference>
<dbReference type="PANTHER" id="PTHR33209:SF1">
    <property type="entry name" value="PEPTIDASE S49 DOMAIN-CONTAINING PROTEIN"/>
    <property type="match status" value="1"/>
</dbReference>
<sequence>MKQYALISRLLDAPVALNRNRQAIVQRLLAAQADDMMIFGPATQDERWGAEAITSNVSGVAVITISGILLPGSSDGWWWQTATFYDDITAAIDMAVADETVRAIVLHINSPGGTVAGCFDTADRIRAAHAQKPVVAIVDEMACSAAYALACSAQSIVLPRTGEVGSIGVVWLHADITGMLADAGIKVTTFQTGEHKTDGYPTTPLTEQATALIQADIDSLGQLFFDTVARNRGLTPDAVKGMQATVFRGEGAVQAGLADAVMPRDAAFLDLLAHL</sequence>
<proteinExistence type="inferred from homology"/>
<dbReference type="CDD" id="cd07022">
    <property type="entry name" value="S49_Sppa_36K_type"/>
    <property type="match status" value="1"/>
</dbReference>
<dbReference type="EMBL" id="JAFVMH010000003">
    <property type="protein sequence ID" value="MBO1325305.1"/>
    <property type="molecule type" value="Genomic_DNA"/>
</dbReference>
<protein>
    <submittedName>
        <fullName evidence="6">S49 family peptidase</fullName>
    </submittedName>
</protein>
<dbReference type="Gene3D" id="6.20.330.10">
    <property type="match status" value="1"/>
</dbReference>
<feature type="domain" description="Peptidase S49" evidence="5">
    <location>
        <begin position="128"/>
        <end position="268"/>
    </location>
</feature>
<evidence type="ECO:0000256" key="2">
    <source>
        <dbReference type="ARBA" id="ARBA00022670"/>
    </source>
</evidence>
<evidence type="ECO:0000256" key="3">
    <source>
        <dbReference type="ARBA" id="ARBA00022801"/>
    </source>
</evidence>
<evidence type="ECO:0000259" key="5">
    <source>
        <dbReference type="Pfam" id="PF01343"/>
    </source>
</evidence>
<evidence type="ECO:0000256" key="1">
    <source>
        <dbReference type="ARBA" id="ARBA00008683"/>
    </source>
</evidence>
<dbReference type="Proteomes" id="UP000664073">
    <property type="component" value="Unassembled WGS sequence"/>
</dbReference>
<comment type="caution">
    <text evidence="6">The sequence shown here is derived from an EMBL/GenBank/DDBJ whole genome shotgun (WGS) entry which is preliminary data.</text>
</comment>
<dbReference type="SUPFAM" id="SSF52096">
    <property type="entry name" value="ClpP/crotonase"/>
    <property type="match status" value="1"/>
</dbReference>
<dbReference type="InterPro" id="IPR029045">
    <property type="entry name" value="ClpP/crotonase-like_dom_sf"/>
</dbReference>
<keyword evidence="3" id="KW-0378">Hydrolase</keyword>
<keyword evidence="7" id="KW-1185">Reference proteome</keyword>
<gene>
    <name evidence="6" type="ORF">J2D77_09115</name>
</gene>
<dbReference type="Gene3D" id="3.90.226.10">
    <property type="entry name" value="2-enoyl-CoA Hydratase, Chain A, domain 1"/>
    <property type="match status" value="1"/>
</dbReference>
<evidence type="ECO:0000256" key="4">
    <source>
        <dbReference type="ARBA" id="ARBA00022825"/>
    </source>
</evidence>
<dbReference type="GO" id="GO:0006508">
    <property type="term" value="P:proteolysis"/>
    <property type="evidence" value="ECO:0007669"/>
    <property type="project" value="UniProtKB-KW"/>
</dbReference>
<dbReference type="PANTHER" id="PTHR33209">
    <property type="entry name" value="PROTEASE 4"/>
    <property type="match status" value="1"/>
</dbReference>
<dbReference type="Pfam" id="PF01343">
    <property type="entry name" value="Peptidase_S49"/>
    <property type="match status" value="1"/>
</dbReference>
<dbReference type="GO" id="GO:0008236">
    <property type="term" value="F:serine-type peptidase activity"/>
    <property type="evidence" value="ECO:0007669"/>
    <property type="project" value="UniProtKB-KW"/>
</dbReference>
<comment type="similarity">
    <text evidence="1">Belongs to the peptidase S49 family.</text>
</comment>
<dbReference type="RefSeq" id="WP_207845941.1">
    <property type="nucleotide sequence ID" value="NZ_JAFVMH010000003.1"/>
</dbReference>
<organism evidence="6 7">
    <name type="scientific">Acetobacter garciniae</name>
    <dbReference type="NCBI Taxonomy" id="2817435"/>
    <lineage>
        <taxon>Bacteria</taxon>
        <taxon>Pseudomonadati</taxon>
        <taxon>Pseudomonadota</taxon>
        <taxon>Alphaproteobacteria</taxon>
        <taxon>Acetobacterales</taxon>
        <taxon>Acetobacteraceae</taxon>
        <taxon>Acetobacter</taxon>
    </lineage>
</organism>
<keyword evidence="4" id="KW-0720">Serine protease</keyword>
<dbReference type="AlphaFoldDB" id="A0A939HM22"/>